<accession>A0A381UJA5</accession>
<dbReference type="InterPro" id="IPR019734">
    <property type="entry name" value="TPR_rpt"/>
</dbReference>
<organism evidence="3">
    <name type="scientific">marine metagenome</name>
    <dbReference type="NCBI Taxonomy" id="408172"/>
    <lineage>
        <taxon>unclassified sequences</taxon>
        <taxon>metagenomes</taxon>
        <taxon>ecological metagenomes</taxon>
    </lineage>
</organism>
<sequence length="254" mass="29512">MKKIIILLNIVWVFSTSILLAQVNINNIFNDANELYNQGKHSEAINYYKEIINNDFHSAELYYNLANAYYKLDSIPSSVYYYEKALQLNPNDKDIIDNLNLVNNTLLDEIDPITTPLIKSMLNSLSNIFYFETWGYISIVFSFLVIALFLSYYFANSSRIKRLTFVLLCMSSIFMLASLINGNKGYDNYINNEYAIIYSYETNLKTEPNNRSETLFLLHEGAKVQVIENYNNWIKIRLVNGQVGYIQLIDVKIL</sequence>
<evidence type="ECO:0000259" key="2">
    <source>
        <dbReference type="SMART" id="SM00287"/>
    </source>
</evidence>
<dbReference type="SUPFAM" id="SSF48452">
    <property type="entry name" value="TPR-like"/>
    <property type="match status" value="1"/>
</dbReference>
<dbReference type="PROSITE" id="PS50005">
    <property type="entry name" value="TPR"/>
    <property type="match status" value="1"/>
</dbReference>
<evidence type="ECO:0000256" key="1">
    <source>
        <dbReference type="SAM" id="Phobius"/>
    </source>
</evidence>
<dbReference type="EMBL" id="UINC01006551">
    <property type="protein sequence ID" value="SVA28210.1"/>
    <property type="molecule type" value="Genomic_DNA"/>
</dbReference>
<keyword evidence="1" id="KW-1133">Transmembrane helix</keyword>
<dbReference type="SMART" id="SM00287">
    <property type="entry name" value="SH3b"/>
    <property type="match status" value="1"/>
</dbReference>
<gene>
    <name evidence="3" type="ORF">METZ01_LOCUS81064</name>
</gene>
<feature type="transmembrane region" description="Helical" evidence="1">
    <location>
        <begin position="134"/>
        <end position="155"/>
    </location>
</feature>
<feature type="domain" description="SH3b" evidence="2">
    <location>
        <begin position="193"/>
        <end position="252"/>
    </location>
</feature>
<dbReference type="SMART" id="SM00028">
    <property type="entry name" value="TPR"/>
    <property type="match status" value="2"/>
</dbReference>
<reference evidence="3" key="1">
    <citation type="submission" date="2018-05" db="EMBL/GenBank/DDBJ databases">
        <authorList>
            <person name="Lanie J.A."/>
            <person name="Ng W.-L."/>
            <person name="Kazmierczak K.M."/>
            <person name="Andrzejewski T.M."/>
            <person name="Davidsen T.M."/>
            <person name="Wayne K.J."/>
            <person name="Tettelin H."/>
            <person name="Glass J.I."/>
            <person name="Rusch D."/>
            <person name="Podicherti R."/>
            <person name="Tsui H.-C.T."/>
            <person name="Winkler M.E."/>
        </authorList>
    </citation>
    <scope>NUCLEOTIDE SEQUENCE</scope>
</reference>
<dbReference type="Gene3D" id="2.30.30.40">
    <property type="entry name" value="SH3 Domains"/>
    <property type="match status" value="1"/>
</dbReference>
<evidence type="ECO:0000313" key="3">
    <source>
        <dbReference type="EMBL" id="SVA28210.1"/>
    </source>
</evidence>
<dbReference type="InterPro" id="IPR003646">
    <property type="entry name" value="SH3-like_bac-type"/>
</dbReference>
<protein>
    <recommendedName>
        <fullName evidence="2">SH3b domain-containing protein</fullName>
    </recommendedName>
</protein>
<name>A0A381UJA5_9ZZZZ</name>
<keyword evidence="1" id="KW-0472">Membrane</keyword>
<dbReference type="AlphaFoldDB" id="A0A381UJA5"/>
<dbReference type="Pfam" id="PF08239">
    <property type="entry name" value="SH3_3"/>
    <property type="match status" value="1"/>
</dbReference>
<dbReference type="Gene3D" id="1.25.40.10">
    <property type="entry name" value="Tetratricopeptide repeat domain"/>
    <property type="match status" value="1"/>
</dbReference>
<keyword evidence="1" id="KW-0812">Transmembrane</keyword>
<dbReference type="PROSITE" id="PS50293">
    <property type="entry name" value="TPR_REGION"/>
    <property type="match status" value="1"/>
</dbReference>
<feature type="transmembrane region" description="Helical" evidence="1">
    <location>
        <begin position="162"/>
        <end position="180"/>
    </location>
</feature>
<dbReference type="InterPro" id="IPR011990">
    <property type="entry name" value="TPR-like_helical_dom_sf"/>
</dbReference>
<proteinExistence type="predicted"/>
<dbReference type="Pfam" id="PF00515">
    <property type="entry name" value="TPR_1"/>
    <property type="match status" value="1"/>
</dbReference>